<sequence>MNRKSQESREEGRDLIKRLGTLFEQYRSFQEQHKHVIVDLIREKGYDEDFQNLSISELHAIDCIGSHPESNLTTIAELTGLTKSAISKISARLLEKNLIETYRKPHNKKEVLFGLTDAGRAIHGAHQQFHESRDKRLLNRLKKYGPVEREAVRRFLDDLLSELTL</sequence>
<dbReference type="Pfam" id="PF01047">
    <property type="entry name" value="MarR"/>
    <property type="match status" value="1"/>
</dbReference>
<dbReference type="RefSeq" id="WP_002774507.1">
    <property type="nucleotide sequence ID" value="NZ_JH597773.1"/>
</dbReference>
<dbReference type="InterPro" id="IPR000835">
    <property type="entry name" value="HTH_MarR-typ"/>
</dbReference>
<dbReference type="SUPFAM" id="SSF46785">
    <property type="entry name" value="Winged helix' DNA-binding domain"/>
    <property type="match status" value="1"/>
</dbReference>
<protein>
    <submittedName>
        <fullName evidence="5">Regulatory protein MarR</fullName>
    </submittedName>
</protein>
<dbReference type="STRING" id="183.GCA_002009735_03009"/>
<dbReference type="InterPro" id="IPR036390">
    <property type="entry name" value="WH_DNA-bd_sf"/>
</dbReference>
<organism evidence="5 6">
    <name type="scientific">Leptonema illini DSM 21528</name>
    <dbReference type="NCBI Taxonomy" id="929563"/>
    <lineage>
        <taxon>Bacteria</taxon>
        <taxon>Pseudomonadati</taxon>
        <taxon>Spirochaetota</taxon>
        <taxon>Spirochaetia</taxon>
        <taxon>Leptospirales</taxon>
        <taxon>Leptospiraceae</taxon>
        <taxon>Leptonema</taxon>
    </lineage>
</organism>
<dbReference type="InterPro" id="IPR036388">
    <property type="entry name" value="WH-like_DNA-bd_sf"/>
</dbReference>
<dbReference type="GO" id="GO:0003700">
    <property type="term" value="F:DNA-binding transcription factor activity"/>
    <property type="evidence" value="ECO:0007669"/>
    <property type="project" value="InterPro"/>
</dbReference>
<evidence type="ECO:0000313" key="5">
    <source>
        <dbReference type="EMBL" id="EHQ08117.1"/>
    </source>
</evidence>
<dbReference type="AlphaFoldDB" id="H2CIV0"/>
<dbReference type="InterPro" id="IPR052067">
    <property type="entry name" value="Metal_resp_HTH_trans_reg"/>
</dbReference>
<dbReference type="PANTHER" id="PTHR35790">
    <property type="entry name" value="HTH-TYPE TRANSCRIPTIONAL REGULATOR PCHR"/>
    <property type="match status" value="1"/>
</dbReference>
<dbReference type="PROSITE" id="PS50995">
    <property type="entry name" value="HTH_MARR_2"/>
    <property type="match status" value="1"/>
</dbReference>
<reference evidence="5 6" key="1">
    <citation type="submission" date="2011-10" db="EMBL/GenBank/DDBJ databases">
        <title>The Improved High-Quality Draft genome of Leptonema illini DSM 21528.</title>
        <authorList>
            <consortium name="US DOE Joint Genome Institute (JGI-PGF)"/>
            <person name="Lucas S."/>
            <person name="Copeland A."/>
            <person name="Lapidus A."/>
            <person name="Glavina del Rio T."/>
            <person name="Dalin E."/>
            <person name="Tice H."/>
            <person name="Bruce D."/>
            <person name="Goodwin L."/>
            <person name="Pitluck S."/>
            <person name="Peters L."/>
            <person name="Mikhailova N."/>
            <person name="Held B."/>
            <person name="Kyrpides N."/>
            <person name="Mavromatis K."/>
            <person name="Ivanova N."/>
            <person name="Markowitz V."/>
            <person name="Cheng J.-F."/>
            <person name="Hugenholtz P."/>
            <person name="Woyke T."/>
            <person name="Wu D."/>
            <person name="Gronow S."/>
            <person name="Wellnitz S."/>
            <person name="Brambilla E.-M."/>
            <person name="Klenk H.-P."/>
            <person name="Eisen J.A."/>
        </authorList>
    </citation>
    <scope>NUCLEOTIDE SEQUENCE [LARGE SCALE GENOMIC DNA]</scope>
    <source>
        <strain evidence="5 6">DSM 21528</strain>
    </source>
</reference>
<dbReference type="Proteomes" id="UP000005737">
    <property type="component" value="Unassembled WGS sequence"/>
</dbReference>
<name>H2CIV0_9LEPT</name>
<keyword evidence="3" id="KW-0804">Transcription</keyword>
<evidence type="ECO:0000256" key="1">
    <source>
        <dbReference type="ARBA" id="ARBA00023015"/>
    </source>
</evidence>
<evidence type="ECO:0000256" key="2">
    <source>
        <dbReference type="ARBA" id="ARBA00023125"/>
    </source>
</evidence>
<dbReference type="PANTHER" id="PTHR35790:SF4">
    <property type="entry name" value="HTH-TYPE TRANSCRIPTIONAL REGULATOR PCHR"/>
    <property type="match status" value="1"/>
</dbReference>
<dbReference type="GO" id="GO:0003677">
    <property type="term" value="F:DNA binding"/>
    <property type="evidence" value="ECO:0007669"/>
    <property type="project" value="UniProtKB-KW"/>
</dbReference>
<dbReference type="EMBL" id="JH597773">
    <property type="protein sequence ID" value="EHQ08117.1"/>
    <property type="molecule type" value="Genomic_DNA"/>
</dbReference>
<keyword evidence="1" id="KW-0805">Transcription regulation</keyword>
<proteinExistence type="predicted"/>
<dbReference type="Gene3D" id="1.10.10.10">
    <property type="entry name" value="Winged helix-like DNA-binding domain superfamily/Winged helix DNA-binding domain"/>
    <property type="match status" value="1"/>
</dbReference>
<dbReference type="HOGENOM" id="CLU_083287_11_2_12"/>
<keyword evidence="6" id="KW-1185">Reference proteome</keyword>
<evidence type="ECO:0000259" key="4">
    <source>
        <dbReference type="PROSITE" id="PS50995"/>
    </source>
</evidence>
<evidence type="ECO:0000313" key="6">
    <source>
        <dbReference type="Proteomes" id="UP000005737"/>
    </source>
</evidence>
<feature type="domain" description="HTH marR-type" evidence="4">
    <location>
        <begin position="12"/>
        <end position="161"/>
    </location>
</feature>
<keyword evidence="2" id="KW-0238">DNA-binding</keyword>
<gene>
    <name evidence="5" type="ORF">Lepil_3459</name>
</gene>
<evidence type="ECO:0000256" key="3">
    <source>
        <dbReference type="ARBA" id="ARBA00023163"/>
    </source>
</evidence>
<accession>H2CIV0</accession>
<dbReference type="SMART" id="SM00347">
    <property type="entry name" value="HTH_MARR"/>
    <property type="match status" value="1"/>
</dbReference>